<reference evidence="10 11" key="1">
    <citation type="submission" date="2019-11" db="EMBL/GenBank/DDBJ databases">
        <title>Comparative genomics of hydrocarbon-degrading Desulfosarcina strains.</title>
        <authorList>
            <person name="Watanabe M."/>
            <person name="Kojima H."/>
            <person name="Fukui M."/>
        </authorList>
    </citation>
    <scope>NUCLEOTIDE SEQUENCE [LARGE SCALE GENOMIC DNA]</scope>
    <source>
        <strain evidence="11">oXyS1</strain>
    </source>
</reference>
<feature type="transmembrane region" description="Helical" evidence="8">
    <location>
        <begin position="230"/>
        <end position="254"/>
    </location>
</feature>
<name>A0A5K8A9D7_9BACT</name>
<sequence>MADQKISPMRLHGFLRKEVLQIRRDPSSLLLGIVLPVLLLFIFGYGVSLDPKDVPMALVMEDHGPEARDLATRFDLSPYIEATAAPGMADAEAWIREGRVDGIIRIRNDFSSTLAQNGRAPVQLIQSGVDANRARLIQGYTRGIVAKWIGVRRGRGEAAAAAMVTVSDRMWFNAARNSTDFLVPGLLTLIMTLIGTLLTALVIAREWERGTMEAILATPLRPVEILIGKLLPYFVLGMTGMGLCVVLGVTLFGVPLRGSVLLLITFSSLFLLACLGFGLLISAAVRVQFVAAMLSVIAGFLPAFFLSGLLFDLDSTPLAIRIISHIVPARYFVTISQTLFLAGNVWPVLLPAAGILALMASVLLGLARRKLVRRLPVP</sequence>
<proteinExistence type="inferred from homology"/>
<keyword evidence="7 8" id="KW-0472">Membrane</keyword>
<dbReference type="AlphaFoldDB" id="A0A5K8A9D7"/>
<dbReference type="PROSITE" id="PS51012">
    <property type="entry name" value="ABC_TM2"/>
    <property type="match status" value="1"/>
</dbReference>
<dbReference type="Gene3D" id="3.40.1710.10">
    <property type="entry name" value="abc type-2 transporter like domain"/>
    <property type="match status" value="1"/>
</dbReference>
<dbReference type="PANTHER" id="PTHR30294">
    <property type="entry name" value="MEMBRANE COMPONENT OF ABC TRANSPORTER YHHJ-RELATED"/>
    <property type="match status" value="1"/>
</dbReference>
<feature type="domain" description="ABC transmembrane type-2" evidence="9">
    <location>
        <begin position="138"/>
        <end position="374"/>
    </location>
</feature>
<accession>A0A5K8A9D7</accession>
<evidence type="ECO:0000256" key="7">
    <source>
        <dbReference type="ARBA" id="ARBA00023136"/>
    </source>
</evidence>
<evidence type="ECO:0000259" key="9">
    <source>
        <dbReference type="PROSITE" id="PS51012"/>
    </source>
</evidence>
<comment type="similarity">
    <text evidence="2">Belongs to the ABC-2 integral membrane protein family.</text>
</comment>
<dbReference type="Proteomes" id="UP000422108">
    <property type="component" value="Chromosome"/>
</dbReference>
<dbReference type="InterPro" id="IPR051449">
    <property type="entry name" value="ABC-2_transporter_component"/>
</dbReference>
<dbReference type="InterPro" id="IPR047817">
    <property type="entry name" value="ABC2_TM_bact-type"/>
</dbReference>
<dbReference type="Pfam" id="PF12698">
    <property type="entry name" value="ABC2_membrane_3"/>
    <property type="match status" value="1"/>
</dbReference>
<dbReference type="InterPro" id="IPR013525">
    <property type="entry name" value="ABC2_TM"/>
</dbReference>
<feature type="transmembrane region" description="Helical" evidence="8">
    <location>
        <begin position="181"/>
        <end position="204"/>
    </location>
</feature>
<feature type="transmembrane region" description="Helical" evidence="8">
    <location>
        <begin position="29"/>
        <end position="48"/>
    </location>
</feature>
<feature type="transmembrane region" description="Helical" evidence="8">
    <location>
        <begin position="260"/>
        <end position="282"/>
    </location>
</feature>
<evidence type="ECO:0000256" key="8">
    <source>
        <dbReference type="SAM" id="Phobius"/>
    </source>
</evidence>
<evidence type="ECO:0000256" key="6">
    <source>
        <dbReference type="ARBA" id="ARBA00022989"/>
    </source>
</evidence>
<keyword evidence="4" id="KW-1003">Cell membrane</keyword>
<keyword evidence="11" id="KW-1185">Reference proteome</keyword>
<dbReference type="RefSeq" id="WP_155310440.1">
    <property type="nucleotide sequence ID" value="NZ_AP021879.1"/>
</dbReference>
<dbReference type="GO" id="GO:0140359">
    <property type="term" value="F:ABC-type transporter activity"/>
    <property type="evidence" value="ECO:0007669"/>
    <property type="project" value="InterPro"/>
</dbReference>
<protein>
    <recommendedName>
        <fullName evidence="9">ABC transmembrane type-2 domain-containing protein</fullName>
    </recommendedName>
</protein>
<evidence type="ECO:0000313" key="10">
    <source>
        <dbReference type="EMBL" id="BBO89212.1"/>
    </source>
</evidence>
<evidence type="ECO:0000256" key="5">
    <source>
        <dbReference type="ARBA" id="ARBA00022692"/>
    </source>
</evidence>
<dbReference type="PANTHER" id="PTHR30294:SF29">
    <property type="entry name" value="MULTIDRUG ABC TRANSPORTER PERMEASE YBHS-RELATED"/>
    <property type="match status" value="1"/>
</dbReference>
<feature type="transmembrane region" description="Helical" evidence="8">
    <location>
        <begin position="345"/>
        <end position="366"/>
    </location>
</feature>
<evidence type="ECO:0000256" key="3">
    <source>
        <dbReference type="ARBA" id="ARBA00022448"/>
    </source>
</evidence>
<evidence type="ECO:0000256" key="1">
    <source>
        <dbReference type="ARBA" id="ARBA00004651"/>
    </source>
</evidence>
<comment type="subcellular location">
    <subcellularLocation>
        <location evidence="1">Cell membrane</location>
        <topology evidence="1">Multi-pass membrane protein</topology>
    </subcellularLocation>
</comment>
<keyword evidence="6 8" id="KW-1133">Transmembrane helix</keyword>
<evidence type="ECO:0000256" key="4">
    <source>
        <dbReference type="ARBA" id="ARBA00022475"/>
    </source>
</evidence>
<organism evidence="10 11">
    <name type="scientific">Desulfosarcina ovata subsp. ovata</name>
    <dbReference type="NCBI Taxonomy" id="2752305"/>
    <lineage>
        <taxon>Bacteria</taxon>
        <taxon>Pseudomonadati</taxon>
        <taxon>Thermodesulfobacteriota</taxon>
        <taxon>Desulfobacteria</taxon>
        <taxon>Desulfobacterales</taxon>
        <taxon>Desulfosarcinaceae</taxon>
        <taxon>Desulfosarcina</taxon>
    </lineage>
</organism>
<dbReference type="GO" id="GO:0005886">
    <property type="term" value="C:plasma membrane"/>
    <property type="evidence" value="ECO:0007669"/>
    <property type="project" value="UniProtKB-SubCell"/>
</dbReference>
<feature type="transmembrane region" description="Helical" evidence="8">
    <location>
        <begin position="289"/>
        <end position="311"/>
    </location>
</feature>
<evidence type="ECO:0000256" key="2">
    <source>
        <dbReference type="ARBA" id="ARBA00007783"/>
    </source>
</evidence>
<evidence type="ECO:0000313" key="11">
    <source>
        <dbReference type="Proteomes" id="UP000422108"/>
    </source>
</evidence>
<gene>
    <name evidence="10" type="ORF">DSCOOX_23920</name>
</gene>
<keyword evidence="5 8" id="KW-0812">Transmembrane</keyword>
<keyword evidence="3" id="KW-0813">Transport</keyword>
<dbReference type="EMBL" id="AP021879">
    <property type="protein sequence ID" value="BBO89212.1"/>
    <property type="molecule type" value="Genomic_DNA"/>
</dbReference>